<evidence type="ECO:0008006" key="4">
    <source>
        <dbReference type="Google" id="ProtNLM"/>
    </source>
</evidence>
<sequence length="152" mass="16670">MFTKKISAVAAAITAATALAVVNPSVADAATNYPKINRDYVSYSTDGETVVCGGSVNQDMFRCQTTAKWGNKKNAHNLVTFDLEDASGSWEAGMSGGNWDASRPPFRLKEGKKYSFHGIVVLNKNGTLYFSSPYHEVRGEVTPYEWEIMETD</sequence>
<keyword evidence="1" id="KW-0732">Signal</keyword>
<dbReference type="AlphaFoldDB" id="A0AB38XWE7"/>
<evidence type="ECO:0000313" key="3">
    <source>
        <dbReference type="Proteomes" id="UP001220238"/>
    </source>
</evidence>
<organism evidence="2 3">
    <name type="scientific">Corynebacterium amycolatum</name>
    <dbReference type="NCBI Taxonomy" id="43765"/>
    <lineage>
        <taxon>Bacteria</taxon>
        <taxon>Bacillati</taxon>
        <taxon>Actinomycetota</taxon>
        <taxon>Actinomycetes</taxon>
        <taxon>Mycobacteriales</taxon>
        <taxon>Corynebacteriaceae</taxon>
        <taxon>Corynebacterium</taxon>
    </lineage>
</organism>
<evidence type="ECO:0000313" key="2">
    <source>
        <dbReference type="EMBL" id="WET43976.1"/>
    </source>
</evidence>
<name>A0AB38XWE7_CORAY</name>
<proteinExistence type="predicted"/>
<feature type="chain" id="PRO_5044337485" description="Secreted protein" evidence="1">
    <location>
        <begin position="21"/>
        <end position="152"/>
    </location>
</feature>
<evidence type="ECO:0000256" key="1">
    <source>
        <dbReference type="SAM" id="SignalP"/>
    </source>
</evidence>
<protein>
    <recommendedName>
        <fullName evidence="4">Secreted protein</fullName>
    </recommendedName>
</protein>
<dbReference type="EMBL" id="CP120206">
    <property type="protein sequence ID" value="WET43976.1"/>
    <property type="molecule type" value="Genomic_DNA"/>
</dbReference>
<dbReference type="RefSeq" id="WP_038626607.1">
    <property type="nucleotide sequence ID" value="NZ_CP046975.1"/>
</dbReference>
<reference evidence="2" key="1">
    <citation type="submission" date="2023-03" db="EMBL/GenBank/DDBJ databases">
        <title>Corynebacterium amycolatum SB-1.</title>
        <authorList>
            <person name="Jo H."/>
        </authorList>
    </citation>
    <scope>NUCLEOTIDE SEQUENCE</scope>
    <source>
        <strain evidence="2">SB-1</strain>
    </source>
</reference>
<accession>A0AB38XWE7</accession>
<dbReference type="GeneID" id="92768221"/>
<dbReference type="Proteomes" id="UP001220238">
    <property type="component" value="Chromosome"/>
</dbReference>
<feature type="signal peptide" evidence="1">
    <location>
        <begin position="1"/>
        <end position="20"/>
    </location>
</feature>
<gene>
    <name evidence="2" type="ORF">P2W56_00525</name>
</gene>